<dbReference type="HOGENOM" id="CLU_038053_0_1_0"/>
<feature type="domain" description="PLD phosphodiesterase" evidence="1">
    <location>
        <begin position="143"/>
        <end position="170"/>
    </location>
</feature>
<dbReference type="InterPro" id="IPR001736">
    <property type="entry name" value="PLipase_D/transphosphatidylase"/>
</dbReference>
<dbReference type="eggNOG" id="COG1502">
    <property type="taxonomic scope" value="Bacteria"/>
</dbReference>
<dbReference type="EMBL" id="AP012338">
    <property type="protein sequence ID" value="BAM05232.1"/>
    <property type="molecule type" value="Genomic_DNA"/>
</dbReference>
<organism evidence="2 3">
    <name type="scientific">Phycisphaera mikurensis (strain NBRC 102666 / KCTC 22515 / FYK2301M01)</name>
    <dbReference type="NCBI Taxonomy" id="1142394"/>
    <lineage>
        <taxon>Bacteria</taxon>
        <taxon>Pseudomonadati</taxon>
        <taxon>Planctomycetota</taxon>
        <taxon>Phycisphaerae</taxon>
        <taxon>Phycisphaerales</taxon>
        <taxon>Phycisphaeraceae</taxon>
        <taxon>Phycisphaera</taxon>
    </lineage>
</organism>
<keyword evidence="3" id="KW-1185">Reference proteome</keyword>
<dbReference type="InterPro" id="IPR025202">
    <property type="entry name" value="PLD-like_dom"/>
</dbReference>
<dbReference type="RefSeq" id="WP_014438436.1">
    <property type="nucleotide sequence ID" value="NC_017080.1"/>
</dbReference>
<dbReference type="KEGG" id="phm:PSMK_30730"/>
<gene>
    <name evidence="2" type="ordered locus">PSMK_30730</name>
</gene>
<dbReference type="PANTHER" id="PTHR21248">
    <property type="entry name" value="CARDIOLIPIN SYNTHASE"/>
    <property type="match status" value="1"/>
</dbReference>
<dbReference type="PROSITE" id="PS50035">
    <property type="entry name" value="PLD"/>
    <property type="match status" value="2"/>
</dbReference>
<evidence type="ECO:0000313" key="2">
    <source>
        <dbReference type="EMBL" id="BAM05232.1"/>
    </source>
</evidence>
<dbReference type="Pfam" id="PF13091">
    <property type="entry name" value="PLDc_2"/>
    <property type="match status" value="2"/>
</dbReference>
<proteinExistence type="predicted"/>
<evidence type="ECO:0000313" key="3">
    <source>
        <dbReference type="Proteomes" id="UP000007881"/>
    </source>
</evidence>
<dbReference type="STRING" id="1142394.PSMK_30730"/>
<dbReference type="PANTHER" id="PTHR21248:SF22">
    <property type="entry name" value="PHOSPHOLIPASE D"/>
    <property type="match status" value="1"/>
</dbReference>
<name>I0IIZ4_PHYMF</name>
<keyword evidence="2" id="KW-0808">Transferase</keyword>
<evidence type="ECO:0000259" key="1">
    <source>
        <dbReference type="PROSITE" id="PS50035"/>
    </source>
</evidence>
<accession>I0IIZ4</accession>
<dbReference type="CDD" id="cd09110">
    <property type="entry name" value="PLDc_CLS_1"/>
    <property type="match status" value="1"/>
</dbReference>
<sequence length="408" mass="45523">MPERPVDEDSETGAASVPVTAENTRAVPRLQIAMTRAMGMPFFEGNRVTRIMNGEDIFEAMLGAIDGAELSIDLSAFIFWESEITERFIEALCDAARRGVRVRVLADGWGGHFVGDHMPGLLEDAGAQFAWFRPLKLKKGRDNFYRSHRRVLAIDNTVAFTGGVGFADHWTGDAEGWSRWRDSHFRIEGPAVEGLRAGFEEHWVEEEQADVSNLIERPTPMPAGPASLQVIRADTALQWNDIATAYQALVRAAAERLWISTAYFTPDPLLVNLIKEADGRGVDVRVMIPSLRQNDKWLATVAAEDTIRFFAGTGVRFYRYKPTMLHAKSMVIDDRGAVFGSANFNHRSMMTDDELIVVAVDTELNATLAADFETDLAECDPVDPADFERVSLKSRLARVLTRWKTSQV</sequence>
<dbReference type="SUPFAM" id="SSF56024">
    <property type="entry name" value="Phospholipase D/nuclease"/>
    <property type="match status" value="2"/>
</dbReference>
<dbReference type="GO" id="GO:0030572">
    <property type="term" value="F:phosphatidyltransferase activity"/>
    <property type="evidence" value="ECO:0007669"/>
    <property type="project" value="UniProtKB-ARBA"/>
</dbReference>
<dbReference type="SMART" id="SM00155">
    <property type="entry name" value="PLDc"/>
    <property type="match status" value="2"/>
</dbReference>
<dbReference type="EC" id="2.7.8.-" evidence="2"/>
<dbReference type="AlphaFoldDB" id="I0IIZ4"/>
<dbReference type="Proteomes" id="UP000007881">
    <property type="component" value="Chromosome"/>
</dbReference>
<dbReference type="Gene3D" id="3.30.870.10">
    <property type="entry name" value="Endonuclease Chain A"/>
    <property type="match status" value="2"/>
</dbReference>
<protein>
    <submittedName>
        <fullName evidence="2">Putative cardiolipin synthase</fullName>
        <ecNumber evidence="2">2.7.8.-</ecNumber>
    </submittedName>
</protein>
<dbReference type="GO" id="GO:0032049">
    <property type="term" value="P:cardiolipin biosynthetic process"/>
    <property type="evidence" value="ECO:0007669"/>
    <property type="project" value="UniProtKB-ARBA"/>
</dbReference>
<dbReference type="OrthoDB" id="9762009at2"/>
<feature type="domain" description="PLD phosphodiesterase" evidence="1">
    <location>
        <begin position="321"/>
        <end position="348"/>
    </location>
</feature>
<reference evidence="2 3" key="1">
    <citation type="submission" date="2012-02" db="EMBL/GenBank/DDBJ databases">
        <title>Complete genome sequence of Phycisphaera mikurensis NBRC 102666.</title>
        <authorList>
            <person name="Ankai A."/>
            <person name="Hosoyama A."/>
            <person name="Terui Y."/>
            <person name="Sekine M."/>
            <person name="Fukai R."/>
            <person name="Kato Y."/>
            <person name="Nakamura S."/>
            <person name="Yamada-Narita S."/>
            <person name="Kawakoshi A."/>
            <person name="Fukunaga Y."/>
            <person name="Yamazaki S."/>
            <person name="Fujita N."/>
        </authorList>
    </citation>
    <scope>NUCLEOTIDE SEQUENCE [LARGE SCALE GENOMIC DNA]</scope>
    <source>
        <strain evidence="3">NBRC 102666 / KCTC 22515 / FYK2301M01</strain>
    </source>
</reference>